<accession>A0ACC2V0J5</accession>
<keyword evidence="2" id="KW-1185">Reference proteome</keyword>
<name>A0ACC2V0J5_9TREE</name>
<evidence type="ECO:0000313" key="2">
    <source>
        <dbReference type="Proteomes" id="UP001227268"/>
    </source>
</evidence>
<proteinExistence type="predicted"/>
<dbReference type="EMBL" id="JASBWT010000036">
    <property type="protein sequence ID" value="KAJ9092645.1"/>
    <property type="molecule type" value="Genomic_DNA"/>
</dbReference>
<gene>
    <name evidence="1" type="ORF">QFC21_006709</name>
</gene>
<sequence>MSNQQKQQTVYRLPKQVGYRSIQTHTEPIPEPTKHEVLIKIKALSLNYRDFAIANGTYPFPVKPDVVPLSDCAGEIIDAGSAVDTVRKGDKVVVSFDPTNQYGPQKNWHHGHGGPIDGFLREYAVVPATAVVKIPEESKLGWPQLASLVCTGVTTWNALFGPVSVKPGQVVLVQGTGGVSMTALILCKAFGCSVIVTSSSDDKLQFVQEKYGADHVINYRTTPAWGKEALKLTNGEGVDAIIENGGAGTIEQSLEALKMGGLIAIIGFLAKPDVMPDVALGALSKGAIVRGITVGAKQYLEELVTFVCARGLEIPVDKVFRFDQVQEAYAHLESGSHVGKVCIEL</sequence>
<evidence type="ECO:0000313" key="1">
    <source>
        <dbReference type="EMBL" id="KAJ9092645.1"/>
    </source>
</evidence>
<protein>
    <submittedName>
        <fullName evidence="1">Uncharacterized protein</fullName>
    </submittedName>
</protein>
<reference evidence="1" key="1">
    <citation type="submission" date="2023-04" db="EMBL/GenBank/DDBJ databases">
        <title>Draft Genome sequencing of Naganishia species isolated from polar environments using Oxford Nanopore Technology.</title>
        <authorList>
            <person name="Leo P."/>
            <person name="Venkateswaran K."/>
        </authorList>
    </citation>
    <scope>NUCLEOTIDE SEQUENCE</scope>
    <source>
        <strain evidence="1">MNA-CCFEE 5423</strain>
    </source>
</reference>
<organism evidence="1 2">
    <name type="scientific">Naganishia friedmannii</name>
    <dbReference type="NCBI Taxonomy" id="89922"/>
    <lineage>
        <taxon>Eukaryota</taxon>
        <taxon>Fungi</taxon>
        <taxon>Dikarya</taxon>
        <taxon>Basidiomycota</taxon>
        <taxon>Agaricomycotina</taxon>
        <taxon>Tremellomycetes</taxon>
        <taxon>Filobasidiales</taxon>
        <taxon>Filobasidiaceae</taxon>
        <taxon>Naganishia</taxon>
    </lineage>
</organism>
<dbReference type="Proteomes" id="UP001227268">
    <property type="component" value="Unassembled WGS sequence"/>
</dbReference>
<comment type="caution">
    <text evidence="1">The sequence shown here is derived from an EMBL/GenBank/DDBJ whole genome shotgun (WGS) entry which is preliminary data.</text>
</comment>